<evidence type="ECO:0000256" key="1">
    <source>
        <dbReference type="SAM" id="Phobius"/>
    </source>
</evidence>
<keyword evidence="1" id="KW-1133">Transmembrane helix</keyword>
<dbReference type="EMBL" id="CM015731">
    <property type="protein sequence ID" value="KAF3704749.1"/>
    <property type="molecule type" value="Genomic_DNA"/>
</dbReference>
<evidence type="ECO:0000313" key="3">
    <source>
        <dbReference type="Proteomes" id="UP000503349"/>
    </source>
</evidence>
<sequence length="64" mass="7467">MVCVDNNNNLENLLPFVNNPATKERHLCTMQLCKCERKKSPRNFCVTGKMLLLLLSSLLNLYYY</sequence>
<proteinExistence type="predicted"/>
<protein>
    <submittedName>
        <fullName evidence="2">Uncharacterized protein</fullName>
    </submittedName>
</protein>
<feature type="transmembrane region" description="Helical" evidence="1">
    <location>
        <begin position="44"/>
        <end position="63"/>
    </location>
</feature>
<reference evidence="2 3" key="1">
    <citation type="submission" date="2019-02" db="EMBL/GenBank/DDBJ databases">
        <title>Opniocepnalus argus genome.</title>
        <authorList>
            <person name="Zhou C."/>
            <person name="Xiao S."/>
        </authorList>
    </citation>
    <scope>NUCLEOTIDE SEQUENCE [LARGE SCALE GENOMIC DNA]</scope>
    <source>
        <strain evidence="2">OARG1902GOOAL</strain>
        <tissue evidence="2">Muscle</tissue>
    </source>
</reference>
<name>A0A6G1QQZ3_CHAAH</name>
<accession>A0A6G1QQZ3</accession>
<keyword evidence="3" id="KW-1185">Reference proteome</keyword>
<keyword evidence="1" id="KW-0472">Membrane</keyword>
<evidence type="ECO:0000313" key="2">
    <source>
        <dbReference type="EMBL" id="KAF3704749.1"/>
    </source>
</evidence>
<keyword evidence="1" id="KW-0812">Transmembrane</keyword>
<dbReference type="Proteomes" id="UP000503349">
    <property type="component" value="Chromosome 20"/>
</dbReference>
<organism evidence="2 3">
    <name type="scientific">Channa argus</name>
    <name type="common">Northern snakehead</name>
    <name type="synonym">Ophicephalus argus</name>
    <dbReference type="NCBI Taxonomy" id="215402"/>
    <lineage>
        <taxon>Eukaryota</taxon>
        <taxon>Metazoa</taxon>
        <taxon>Chordata</taxon>
        <taxon>Craniata</taxon>
        <taxon>Vertebrata</taxon>
        <taxon>Euteleostomi</taxon>
        <taxon>Actinopterygii</taxon>
        <taxon>Neopterygii</taxon>
        <taxon>Teleostei</taxon>
        <taxon>Neoteleostei</taxon>
        <taxon>Acanthomorphata</taxon>
        <taxon>Anabantaria</taxon>
        <taxon>Anabantiformes</taxon>
        <taxon>Channoidei</taxon>
        <taxon>Channidae</taxon>
        <taxon>Channa</taxon>
    </lineage>
</organism>
<reference evidence="3" key="2">
    <citation type="submission" date="2019-02" db="EMBL/GenBank/DDBJ databases">
        <title>Opniocepnalus argus Var Kimnra genome.</title>
        <authorList>
            <person name="Zhou C."/>
            <person name="Xiao S."/>
        </authorList>
    </citation>
    <scope>NUCLEOTIDE SEQUENCE [LARGE SCALE GENOMIC DNA]</scope>
</reference>
<dbReference type="AlphaFoldDB" id="A0A6G1QQZ3"/>
<gene>
    <name evidence="2" type="ORF">EXN66_Car020439</name>
</gene>